<dbReference type="InterPro" id="IPR025642">
    <property type="entry name" value="DUF4342"/>
</dbReference>
<gene>
    <name evidence="3" type="ORF">KQI42_12610</name>
</gene>
<dbReference type="RefSeq" id="WP_216520291.1">
    <property type="nucleotide sequence ID" value="NZ_JAHLPM010000010.1"/>
</dbReference>
<keyword evidence="1" id="KW-1133">Transmembrane helix</keyword>
<evidence type="ECO:0000259" key="2">
    <source>
        <dbReference type="Pfam" id="PF14242"/>
    </source>
</evidence>
<feature type="transmembrane region" description="Helical" evidence="1">
    <location>
        <begin position="86"/>
        <end position="111"/>
    </location>
</feature>
<proteinExistence type="predicted"/>
<keyword evidence="4" id="KW-1185">Reference proteome</keyword>
<comment type="caution">
    <text evidence="3">The sequence shown here is derived from an EMBL/GenBank/DDBJ whole genome shotgun (WGS) entry which is preliminary data.</text>
</comment>
<evidence type="ECO:0000256" key="1">
    <source>
        <dbReference type="SAM" id="Phobius"/>
    </source>
</evidence>
<dbReference type="Pfam" id="PF14242">
    <property type="entry name" value="DUF4342"/>
    <property type="match status" value="1"/>
</dbReference>
<protein>
    <submittedName>
        <fullName evidence="3">DUF4342 domain-containing protein</fullName>
    </submittedName>
</protein>
<sequence length="152" mass="17275">MEITLEQIDLLRKRANVSYKEAKEALEKYNGNIVEALSYLEEQDRIKPEGGQIKNSPFVNSIKDIISKLNNINFVVYKNEKTVLNISSLIALIIGVFTLPFSIAALLLLVLTHHRIRLEKSNGEECSINDKIDKISNDLTSVTDKVVKEFRE</sequence>
<dbReference type="Proteomes" id="UP000749471">
    <property type="component" value="Unassembled WGS sequence"/>
</dbReference>
<feature type="domain" description="DUF4342" evidence="2">
    <location>
        <begin position="47"/>
        <end position="120"/>
    </location>
</feature>
<organism evidence="3 4">
    <name type="scientific">Tissierella simiarum</name>
    <dbReference type="NCBI Taxonomy" id="2841534"/>
    <lineage>
        <taxon>Bacteria</taxon>
        <taxon>Bacillati</taxon>
        <taxon>Bacillota</taxon>
        <taxon>Tissierellia</taxon>
        <taxon>Tissierellales</taxon>
        <taxon>Tissierellaceae</taxon>
        <taxon>Tissierella</taxon>
    </lineage>
</organism>
<evidence type="ECO:0000313" key="4">
    <source>
        <dbReference type="Proteomes" id="UP000749471"/>
    </source>
</evidence>
<keyword evidence="1" id="KW-0472">Membrane</keyword>
<keyword evidence="1" id="KW-0812">Transmembrane</keyword>
<dbReference type="CDD" id="cd14360">
    <property type="entry name" value="UBA_NAC_like_bac"/>
    <property type="match status" value="1"/>
</dbReference>
<name>A0ABS6E8H8_9FIRM</name>
<reference evidence="3 4" key="1">
    <citation type="submission" date="2021-06" db="EMBL/GenBank/DDBJ databases">
        <authorList>
            <person name="Sun Q."/>
            <person name="Li D."/>
        </authorList>
    </citation>
    <scope>NUCLEOTIDE SEQUENCE [LARGE SCALE GENOMIC DNA]</scope>
    <source>
        <strain evidence="3 4">MSJ-40</strain>
    </source>
</reference>
<evidence type="ECO:0000313" key="3">
    <source>
        <dbReference type="EMBL" id="MBU5438861.1"/>
    </source>
</evidence>
<dbReference type="EMBL" id="JAHLPM010000010">
    <property type="protein sequence ID" value="MBU5438861.1"/>
    <property type="molecule type" value="Genomic_DNA"/>
</dbReference>
<accession>A0ABS6E8H8</accession>